<comment type="similarity">
    <text evidence="4 12">Belongs to the OST1 family.</text>
</comment>
<evidence type="ECO:0000256" key="10">
    <source>
        <dbReference type="ARBA" id="ARBA00023136"/>
    </source>
</evidence>
<comment type="pathway">
    <text evidence="3 12">Protein modification; protein glycosylation.</text>
</comment>
<comment type="subcellular location">
    <subcellularLocation>
        <location evidence="2 12">Endoplasmic reticulum membrane</location>
        <topology evidence="2 12">Single-pass type I membrane protein</topology>
    </subcellularLocation>
</comment>
<dbReference type="Ensembl" id="ENSACAT00000056493.1">
    <property type="protein sequence ID" value="ENSACAP00000024249.1"/>
    <property type="gene ID" value="ENSACAG00000042116.1"/>
</dbReference>
<evidence type="ECO:0000256" key="6">
    <source>
        <dbReference type="ARBA" id="ARBA00022692"/>
    </source>
</evidence>
<reference evidence="13 14" key="1">
    <citation type="submission" date="2009-12" db="EMBL/GenBank/DDBJ databases">
        <title>The Genome Sequence of Anolis carolinensis (Green Anole Lizard).</title>
        <authorList>
            <consortium name="The Genome Sequencing Platform"/>
            <person name="Di Palma F."/>
            <person name="Alfoldi J."/>
            <person name="Heiman D."/>
            <person name="Young S."/>
            <person name="Grabherr M."/>
            <person name="Johnson J."/>
            <person name="Lander E.S."/>
            <person name="Lindblad-Toh K."/>
        </authorList>
    </citation>
    <scope>NUCLEOTIDE SEQUENCE [LARGE SCALE GENOMIC DNA]</scope>
    <source>
        <strain evidence="13 14">JBL SC #1</strain>
    </source>
</reference>
<accession>A0A803SMQ9</accession>
<comment type="subunit">
    <text evidence="11">Component of the oligosaccharyltransferase (OST) complex. OST exists in two different complex forms which contain common core subunits RPN1, RPN2, OST48, OST4, DAD1 and TMEM258, either STT3A or STT3B as catalytic subunits, and form-specific accessory subunits. STT3A complex assembly occurs through the formation of 3 subcomplexes. Subcomplex 1 contains RPN1 and TMEM258, subcomplex 2 contains the STT3A-specific subunits STT3A, DC2/OSTC, and KCP2 as well as the core subunit OST4, and subcomplex 3 contains RPN2, DAD1, and OST48. The STT3A complex can form stable complexes with the Sec61 complex or with both the Sec61 and TRAP complexes. Interacts with TMEM35A/NACHO.</text>
</comment>
<keyword evidence="7 12" id="KW-0732">Signal</keyword>
<dbReference type="GO" id="GO:0008250">
    <property type="term" value="C:oligosaccharyltransferase complex"/>
    <property type="evidence" value="ECO:0007669"/>
    <property type="project" value="UniProtKB-UniRule"/>
</dbReference>
<evidence type="ECO:0000256" key="2">
    <source>
        <dbReference type="ARBA" id="ARBA00004115"/>
    </source>
</evidence>
<evidence type="ECO:0000256" key="12">
    <source>
        <dbReference type="RuleBase" id="RU361143"/>
    </source>
</evidence>
<evidence type="ECO:0000256" key="9">
    <source>
        <dbReference type="ARBA" id="ARBA00022989"/>
    </source>
</evidence>
<name>A0A803SMQ9_ANOCA</name>
<keyword evidence="14" id="KW-1185">Reference proteome</keyword>
<dbReference type="AlphaFoldDB" id="A0A803SMQ9"/>
<organism evidence="13 14">
    <name type="scientific">Anolis carolinensis</name>
    <name type="common">Green anole</name>
    <name type="synonym">American chameleon</name>
    <dbReference type="NCBI Taxonomy" id="28377"/>
    <lineage>
        <taxon>Eukaryota</taxon>
        <taxon>Metazoa</taxon>
        <taxon>Chordata</taxon>
        <taxon>Craniata</taxon>
        <taxon>Vertebrata</taxon>
        <taxon>Euteleostomi</taxon>
        <taxon>Lepidosauria</taxon>
        <taxon>Squamata</taxon>
        <taxon>Bifurcata</taxon>
        <taxon>Unidentata</taxon>
        <taxon>Episquamata</taxon>
        <taxon>Toxicofera</taxon>
        <taxon>Iguania</taxon>
        <taxon>Dactyloidae</taxon>
        <taxon>Anolis</taxon>
    </lineage>
</organism>
<reference evidence="13" key="3">
    <citation type="submission" date="2025-09" db="UniProtKB">
        <authorList>
            <consortium name="Ensembl"/>
        </authorList>
    </citation>
    <scope>IDENTIFICATION</scope>
</reference>
<proteinExistence type="inferred from homology"/>
<evidence type="ECO:0000313" key="14">
    <source>
        <dbReference type="Proteomes" id="UP000001646"/>
    </source>
</evidence>
<keyword evidence="10" id="KW-0472">Membrane</keyword>
<keyword evidence="6" id="KW-0812">Transmembrane</keyword>
<dbReference type="InParanoid" id="A0A803SMQ9"/>
<dbReference type="UniPathway" id="UPA00378"/>
<evidence type="ECO:0000256" key="4">
    <source>
        <dbReference type="ARBA" id="ARBA00008905"/>
    </source>
</evidence>
<protein>
    <recommendedName>
        <fullName evidence="5 12">Dolichyl-diphosphooligosaccharide--protein glycosyltransferase subunit 1</fullName>
    </recommendedName>
</protein>
<dbReference type="Pfam" id="PF04597">
    <property type="entry name" value="Ribophorin_I"/>
    <property type="match status" value="1"/>
</dbReference>
<dbReference type="InterPro" id="IPR007676">
    <property type="entry name" value="Ribophorin_I"/>
</dbReference>
<keyword evidence="9" id="KW-1133">Transmembrane helix</keyword>
<sequence>MEARLGWCLVLLSLCLGGVRSAPELLNEEVKRTVDLGTHLAKVSTELSLANPSSSTPASSFLLALDPGLESHLAYLSVQVRGTTKTSCYTTNLTEKVSQYAVMLCCNYCITIY</sequence>
<evidence type="ECO:0000256" key="1">
    <source>
        <dbReference type="ARBA" id="ARBA00002791"/>
    </source>
</evidence>
<dbReference type="PANTHER" id="PTHR21049">
    <property type="entry name" value="RIBOPHORIN I"/>
    <property type="match status" value="1"/>
</dbReference>
<comment type="function">
    <text evidence="1 12">Subunit of the oligosaccharyl transferase (OST) complex that catalyzes the initial transfer of a defined glycan (Glc(3)Man(9)GlcNAc(2) in eukaryotes) from the lipid carrier dolichol-pyrophosphate to an asparagine residue within an Asn-X-Ser/Thr consensus motif in nascent polypeptide chains, the first step in protein N-glycosylation. N-glycosylation occurs cotranslationally and the complex associates with the Sec61 complex at the channel-forming translocon complex that mediates protein translocation across the endoplasmic reticulum (ER). All subunits are required for a maximal enzyme activity.</text>
</comment>
<evidence type="ECO:0000256" key="3">
    <source>
        <dbReference type="ARBA" id="ARBA00004922"/>
    </source>
</evidence>
<evidence type="ECO:0000256" key="8">
    <source>
        <dbReference type="ARBA" id="ARBA00022824"/>
    </source>
</evidence>
<evidence type="ECO:0000256" key="7">
    <source>
        <dbReference type="ARBA" id="ARBA00022729"/>
    </source>
</evidence>
<feature type="chain" id="PRO_5036516515" description="Dolichyl-diphosphooligosaccharide--protein glycosyltransferase subunit 1" evidence="12">
    <location>
        <begin position="22"/>
        <end position="113"/>
    </location>
</feature>
<keyword evidence="8 12" id="KW-0256">Endoplasmic reticulum</keyword>
<feature type="signal peptide" evidence="12">
    <location>
        <begin position="1"/>
        <end position="21"/>
    </location>
</feature>
<dbReference type="Proteomes" id="UP000001646">
    <property type="component" value="Chromosome 2"/>
</dbReference>
<evidence type="ECO:0000256" key="5">
    <source>
        <dbReference type="ARBA" id="ARBA00017611"/>
    </source>
</evidence>
<dbReference type="PANTHER" id="PTHR21049:SF0">
    <property type="entry name" value="DOLICHYL-DIPHOSPHOOLIGOSACCHARIDE--PROTEIN GLYCOSYLTRANSFERASE SUBUNIT 1"/>
    <property type="match status" value="1"/>
</dbReference>
<dbReference type="GeneTree" id="ENSGT00940000171746"/>
<evidence type="ECO:0000313" key="13">
    <source>
        <dbReference type="Ensembl" id="ENSACAP00000024249.1"/>
    </source>
</evidence>
<reference evidence="13" key="2">
    <citation type="submission" date="2025-08" db="UniProtKB">
        <authorList>
            <consortium name="Ensembl"/>
        </authorList>
    </citation>
    <scope>IDENTIFICATION</scope>
</reference>
<evidence type="ECO:0000256" key="11">
    <source>
        <dbReference type="ARBA" id="ARBA00046898"/>
    </source>
</evidence>